<reference evidence="12 13" key="1">
    <citation type="submission" date="2017-03" db="EMBL/GenBank/DDBJ databases">
        <title>Widespread Adenine N6-methylation of Active Genes in Fungi.</title>
        <authorList>
            <consortium name="DOE Joint Genome Institute"/>
            <person name="Mondo S.J."/>
            <person name="Dannebaum R.O."/>
            <person name="Kuo R.C."/>
            <person name="Louie K.B."/>
            <person name="Bewick A.J."/>
            <person name="Labutti K."/>
            <person name="Haridas S."/>
            <person name="Kuo A."/>
            <person name="Salamov A."/>
            <person name="Ahrendt S.R."/>
            <person name="Lau R."/>
            <person name="Bowen B.P."/>
            <person name="Lipzen A."/>
            <person name="Sullivan W."/>
            <person name="Andreopoulos W.B."/>
            <person name="Clum A."/>
            <person name="Lindquist E."/>
            <person name="Daum C."/>
            <person name="Northen T.R."/>
            <person name="Ramamoorthy G."/>
            <person name="Schmitz R.J."/>
            <person name="Gryganskyi A."/>
            <person name="Culley D."/>
            <person name="Magnuson J."/>
            <person name="James T.Y."/>
            <person name="O'Malley M.A."/>
            <person name="Stajich J.E."/>
            <person name="Spatafora J.W."/>
            <person name="Visel A."/>
            <person name="Grigoriev I.V."/>
        </authorList>
    </citation>
    <scope>NUCLEOTIDE SEQUENCE [LARGE SCALE GENOMIC DNA]</scope>
    <source>
        <strain evidence="12 13">NRRL Y-17943</strain>
    </source>
</reference>
<comment type="catalytic activity">
    <reaction evidence="1">
        <text>Hydrolysis of DNA containing ring-opened 7-methylguanine residues, releasing 2,6-diamino-4-hydroxy-5-(N-methyl)formamidopyrimidine.</text>
        <dbReference type="EC" id="3.2.2.23"/>
    </reaction>
</comment>
<dbReference type="SUPFAM" id="SSF81624">
    <property type="entry name" value="N-terminal domain of MutM-like DNA repair proteins"/>
    <property type="match status" value="1"/>
</dbReference>
<keyword evidence="13" id="KW-1185">Reference proteome</keyword>
<dbReference type="GO" id="GO:0008270">
    <property type="term" value="F:zinc ion binding"/>
    <property type="evidence" value="ECO:0007669"/>
    <property type="project" value="InterPro"/>
</dbReference>
<dbReference type="GO" id="GO:0008534">
    <property type="term" value="F:oxidized purine nucleobase lesion DNA N-glycosylase activity"/>
    <property type="evidence" value="ECO:0007669"/>
    <property type="project" value="UniProtKB-EC"/>
</dbReference>
<comment type="similarity">
    <text evidence="2">Belongs to the FPG family.</text>
</comment>
<dbReference type="GO" id="GO:0003684">
    <property type="term" value="F:damaged DNA binding"/>
    <property type="evidence" value="ECO:0007669"/>
    <property type="project" value="InterPro"/>
</dbReference>
<evidence type="ECO:0000256" key="2">
    <source>
        <dbReference type="ARBA" id="ARBA00009409"/>
    </source>
</evidence>
<evidence type="ECO:0000256" key="9">
    <source>
        <dbReference type="ARBA" id="ARBA00023295"/>
    </source>
</evidence>
<dbReference type="Gene3D" id="1.10.8.50">
    <property type="match status" value="1"/>
</dbReference>
<protein>
    <recommendedName>
        <fullName evidence="11">Formamidopyrimidine-DNA glycosylase catalytic domain-containing protein</fullName>
    </recommendedName>
</protein>
<feature type="non-terminal residue" evidence="12">
    <location>
        <position position="1"/>
    </location>
</feature>
<evidence type="ECO:0000313" key="13">
    <source>
        <dbReference type="Proteomes" id="UP000193218"/>
    </source>
</evidence>
<dbReference type="Proteomes" id="UP000193218">
    <property type="component" value="Unassembled WGS sequence"/>
</dbReference>
<evidence type="ECO:0000256" key="7">
    <source>
        <dbReference type="ARBA" id="ARBA00023239"/>
    </source>
</evidence>
<accession>A0A1Y1UKD5</accession>
<dbReference type="PROSITE" id="PS51068">
    <property type="entry name" value="FPG_CAT"/>
    <property type="match status" value="1"/>
</dbReference>
<dbReference type="RefSeq" id="XP_021872442.1">
    <property type="nucleotide sequence ID" value="XM_022013277.1"/>
</dbReference>
<keyword evidence="7" id="KW-0456">Lyase</keyword>
<dbReference type="InterPro" id="IPR012319">
    <property type="entry name" value="FPG_cat"/>
</dbReference>
<dbReference type="CDD" id="cd08972">
    <property type="entry name" value="PF_Nei_N"/>
    <property type="match status" value="1"/>
</dbReference>
<evidence type="ECO:0000259" key="11">
    <source>
        <dbReference type="PROSITE" id="PS51068"/>
    </source>
</evidence>
<dbReference type="SUPFAM" id="SSF46946">
    <property type="entry name" value="S13-like H2TH domain"/>
    <property type="match status" value="1"/>
</dbReference>
<dbReference type="STRING" id="4999.A0A1Y1UKD5"/>
<dbReference type="GeneID" id="33555085"/>
<dbReference type="GO" id="GO:0016829">
    <property type="term" value="F:lyase activity"/>
    <property type="evidence" value="ECO:0007669"/>
    <property type="project" value="UniProtKB-KW"/>
</dbReference>
<keyword evidence="6" id="KW-0234">DNA repair</keyword>
<dbReference type="GO" id="GO:0005634">
    <property type="term" value="C:nucleus"/>
    <property type="evidence" value="ECO:0007669"/>
    <property type="project" value="TreeGrafter"/>
</dbReference>
<dbReference type="InterPro" id="IPR035937">
    <property type="entry name" value="FPG_N"/>
</dbReference>
<dbReference type="OrthoDB" id="444592at2759"/>
<keyword evidence="4" id="KW-0378">Hydrolase</keyword>
<evidence type="ECO:0000256" key="5">
    <source>
        <dbReference type="ARBA" id="ARBA00023125"/>
    </source>
</evidence>
<dbReference type="PANTHER" id="PTHR22993">
    <property type="entry name" value="FORMAMIDOPYRIMIDINE-DNA GLYCOSYLASE"/>
    <property type="match status" value="1"/>
</dbReference>
<dbReference type="Pfam" id="PF06831">
    <property type="entry name" value="H2TH"/>
    <property type="match status" value="1"/>
</dbReference>
<evidence type="ECO:0000256" key="1">
    <source>
        <dbReference type="ARBA" id="ARBA00001668"/>
    </source>
</evidence>
<proteinExistence type="inferred from homology"/>
<feature type="region of interest" description="Disordered" evidence="10">
    <location>
        <begin position="402"/>
        <end position="426"/>
    </location>
</feature>
<evidence type="ECO:0000256" key="8">
    <source>
        <dbReference type="ARBA" id="ARBA00023268"/>
    </source>
</evidence>
<keyword evidence="3" id="KW-0227">DNA damage</keyword>
<keyword evidence="5" id="KW-0238">DNA-binding</keyword>
<organism evidence="12 13">
    <name type="scientific">Kockovaella imperatae</name>
    <dbReference type="NCBI Taxonomy" id="4999"/>
    <lineage>
        <taxon>Eukaryota</taxon>
        <taxon>Fungi</taxon>
        <taxon>Dikarya</taxon>
        <taxon>Basidiomycota</taxon>
        <taxon>Agaricomycotina</taxon>
        <taxon>Tremellomycetes</taxon>
        <taxon>Tremellales</taxon>
        <taxon>Cuniculitremaceae</taxon>
        <taxon>Kockovaella</taxon>
    </lineage>
</organism>
<dbReference type="InParanoid" id="A0A1Y1UKD5"/>
<feature type="domain" description="Formamidopyrimidine-DNA glycosylase catalytic" evidence="11">
    <location>
        <begin position="1"/>
        <end position="133"/>
    </location>
</feature>
<evidence type="ECO:0000313" key="12">
    <source>
        <dbReference type="EMBL" id="ORX38520.1"/>
    </source>
</evidence>
<dbReference type="PANTHER" id="PTHR22993:SF9">
    <property type="entry name" value="FORMAMIDOPYRIMIDINE-DNA GLYCOSYLASE"/>
    <property type="match status" value="1"/>
</dbReference>
<dbReference type="AlphaFoldDB" id="A0A1Y1UKD5"/>
<keyword evidence="8" id="KW-0511">Multifunctional enzyme</keyword>
<dbReference type="Pfam" id="PF01149">
    <property type="entry name" value="Fapy_DNA_glyco"/>
    <property type="match status" value="1"/>
</dbReference>
<evidence type="ECO:0000256" key="6">
    <source>
        <dbReference type="ARBA" id="ARBA00023204"/>
    </source>
</evidence>
<dbReference type="GO" id="GO:0003906">
    <property type="term" value="F:DNA-(apurinic or apyrimidinic site) endonuclease activity"/>
    <property type="evidence" value="ECO:0007669"/>
    <property type="project" value="InterPro"/>
</dbReference>
<evidence type="ECO:0000256" key="3">
    <source>
        <dbReference type="ARBA" id="ARBA00022763"/>
    </source>
</evidence>
<evidence type="ECO:0000256" key="10">
    <source>
        <dbReference type="SAM" id="MobiDB-lite"/>
    </source>
</evidence>
<dbReference type="SMART" id="SM00898">
    <property type="entry name" value="Fapy_DNA_glyco"/>
    <property type="match status" value="1"/>
</dbReference>
<evidence type="ECO:0000256" key="4">
    <source>
        <dbReference type="ARBA" id="ARBA00022801"/>
    </source>
</evidence>
<comment type="caution">
    <text evidence="12">The sequence shown here is derived from an EMBL/GenBank/DDBJ whole genome shotgun (WGS) entry which is preliminary data.</text>
</comment>
<sequence>EVERTRKLIEAACRGYRITKMKTVEDKLVYSGVTHQEFVYEVTGRTITGCRRKGKIFWLTLTGEGRLPVMHFGMNGMVMLKGETPSWYVRRPKERRNIWPPKYNKFIMELEPQQGSVSDEPRELAFTDSRRLGRLRLVPQPVEQHPPVSKLGFDPVLSYPTIEEFRELLKKKRGTVKGMIMDQSFSAGVGNWVADEILYQARLHPACPVPSLNDDQIESLHRQIREVPQKAVDVNAEHKKFPEDWLFRWRWKKGAKQANGKKKAIAIQEALDSDEDPVDIVPKNRTFLALPDGKPATLDFIEIGGRTTALVRELQKMPEGVDIKPKIPRPRKDREGSVCRDPASIERLADMSCLGRQCADFSVIKYRGNATCAEEGGCRYRGEEIGDTETQGECTIRSSKTLLDSLPAEQDHNLSQRRADHQTEKR</sequence>
<gene>
    <name evidence="12" type="ORF">BD324DRAFT_577737</name>
</gene>
<keyword evidence="9" id="KW-0326">Glycosidase</keyword>
<feature type="compositionally biased region" description="Basic and acidic residues" evidence="10">
    <location>
        <begin position="409"/>
        <end position="426"/>
    </location>
</feature>
<dbReference type="GO" id="GO:0006284">
    <property type="term" value="P:base-excision repair"/>
    <property type="evidence" value="ECO:0007669"/>
    <property type="project" value="InterPro"/>
</dbReference>
<dbReference type="Gene3D" id="3.20.190.10">
    <property type="entry name" value="MutM-like, N-terminal"/>
    <property type="match status" value="1"/>
</dbReference>
<dbReference type="EMBL" id="NBSH01000004">
    <property type="protein sequence ID" value="ORX38520.1"/>
    <property type="molecule type" value="Genomic_DNA"/>
</dbReference>
<name>A0A1Y1UKD5_9TREE</name>
<dbReference type="InterPro" id="IPR010979">
    <property type="entry name" value="Ribosomal_uS13-like_H2TH"/>
</dbReference>
<dbReference type="SMART" id="SM01232">
    <property type="entry name" value="H2TH"/>
    <property type="match status" value="1"/>
</dbReference>
<dbReference type="InterPro" id="IPR015886">
    <property type="entry name" value="H2TH_FPG"/>
</dbReference>